<reference evidence="1 2" key="1">
    <citation type="journal article" date="2019" name="Nat. Med.">
        <title>A library of human gut bacterial isolates paired with longitudinal multiomics data enables mechanistic microbiome research.</title>
        <authorList>
            <person name="Poyet M."/>
            <person name="Groussin M."/>
            <person name="Gibbons S.M."/>
            <person name="Avila-Pacheco J."/>
            <person name="Jiang X."/>
            <person name="Kearney S.M."/>
            <person name="Perrotta A.R."/>
            <person name="Berdy B."/>
            <person name="Zhao S."/>
            <person name="Lieberman T.D."/>
            <person name="Swanson P.K."/>
            <person name="Smith M."/>
            <person name="Roesemann S."/>
            <person name="Alexander J.E."/>
            <person name="Rich S.A."/>
            <person name="Livny J."/>
            <person name="Vlamakis H."/>
            <person name="Clish C."/>
            <person name="Bullock K."/>
            <person name="Deik A."/>
            <person name="Scott J."/>
            <person name="Pierce K.A."/>
            <person name="Xavier R.J."/>
            <person name="Alm E.J."/>
        </authorList>
    </citation>
    <scope>NUCLEOTIDE SEQUENCE [LARGE SCALE GENOMIC DNA]</scope>
    <source>
        <strain evidence="1 2">BIOML-A7</strain>
    </source>
</reference>
<dbReference type="Gene3D" id="2.10.260.10">
    <property type="match status" value="1"/>
</dbReference>
<evidence type="ECO:0000313" key="1">
    <source>
        <dbReference type="EMBL" id="MTS50072.1"/>
    </source>
</evidence>
<dbReference type="RefSeq" id="WP_155200753.1">
    <property type="nucleotide sequence ID" value="NZ_WMZL01000001.1"/>
</dbReference>
<sequence>MTHNENTAGVQMKNVGFIRKADSPGRIVIPKEICKIPGFDAGYLSFVHWQDRQLIFEEYQKTRAFCGACPALKFDTKILCGGADCYADLRLHVEAQKESRGNSSK</sequence>
<accession>A0A6I3QR45</accession>
<proteinExistence type="predicted"/>
<organism evidence="1 2">
    <name type="scientific">Ruthenibacterium lactatiformans</name>
    <dbReference type="NCBI Taxonomy" id="1550024"/>
    <lineage>
        <taxon>Bacteria</taxon>
        <taxon>Bacillati</taxon>
        <taxon>Bacillota</taxon>
        <taxon>Clostridia</taxon>
        <taxon>Eubacteriales</taxon>
        <taxon>Oscillospiraceae</taxon>
        <taxon>Ruthenibacterium</taxon>
    </lineage>
</organism>
<name>A0A6I3QR45_9FIRM</name>
<dbReference type="InterPro" id="IPR037914">
    <property type="entry name" value="SpoVT-AbrB_sf"/>
</dbReference>
<dbReference type="SUPFAM" id="SSF89447">
    <property type="entry name" value="AbrB/MazE/MraZ-like"/>
    <property type="match status" value="1"/>
</dbReference>
<protein>
    <recommendedName>
        <fullName evidence="3">AbrB family transcriptional regulator</fullName>
    </recommendedName>
</protein>
<evidence type="ECO:0008006" key="3">
    <source>
        <dbReference type="Google" id="ProtNLM"/>
    </source>
</evidence>
<comment type="caution">
    <text evidence="1">The sequence shown here is derived from an EMBL/GenBank/DDBJ whole genome shotgun (WGS) entry which is preliminary data.</text>
</comment>
<dbReference type="EMBL" id="WMZR01000001">
    <property type="protein sequence ID" value="MTS50072.1"/>
    <property type="molecule type" value="Genomic_DNA"/>
</dbReference>
<dbReference type="AlphaFoldDB" id="A0A6I3QR45"/>
<gene>
    <name evidence="1" type="ORF">GMD52_00760</name>
</gene>
<evidence type="ECO:0000313" key="2">
    <source>
        <dbReference type="Proteomes" id="UP000449193"/>
    </source>
</evidence>
<dbReference type="Proteomes" id="UP000449193">
    <property type="component" value="Unassembled WGS sequence"/>
</dbReference>